<evidence type="ECO:0000256" key="1">
    <source>
        <dbReference type="ARBA" id="ARBA00004937"/>
    </source>
</evidence>
<feature type="binding site" evidence="6">
    <location>
        <position position="138"/>
    </location>
    <ligand>
        <name>NADP(+)</name>
        <dbReference type="ChEBI" id="CHEBI:58349"/>
    </ligand>
</feature>
<dbReference type="RefSeq" id="WP_129208139.1">
    <property type="nucleotide sequence ID" value="NZ_BMGU01000003.1"/>
</dbReference>
<dbReference type="InterPro" id="IPR001282">
    <property type="entry name" value="G6P_DH"/>
</dbReference>
<feature type="binding site" evidence="6">
    <location>
        <position position="172"/>
    </location>
    <ligand>
        <name>substrate</name>
    </ligand>
</feature>
<evidence type="ECO:0000313" key="9">
    <source>
        <dbReference type="EMBL" id="RXS94970.1"/>
    </source>
</evidence>
<dbReference type="NCBIfam" id="TIGR00871">
    <property type="entry name" value="zwf"/>
    <property type="match status" value="1"/>
</dbReference>
<dbReference type="UniPathway" id="UPA00115">
    <property type="reaction ID" value="UER00408"/>
</dbReference>
<accession>A0A4V1NV93</accession>
<dbReference type="PANTHER" id="PTHR23429">
    <property type="entry name" value="GLUCOSE-6-PHOSPHATE 1-DEHYDROGENASE G6PD"/>
    <property type="match status" value="1"/>
</dbReference>
<dbReference type="PANTHER" id="PTHR23429:SF0">
    <property type="entry name" value="GLUCOSE-6-PHOSPHATE 1-DEHYDROGENASE"/>
    <property type="match status" value="1"/>
</dbReference>
<dbReference type="Gene3D" id="3.40.50.720">
    <property type="entry name" value="NAD(P)-binding Rossmann-like Domain"/>
    <property type="match status" value="1"/>
</dbReference>
<name>A0A4V1NV93_9BACT</name>
<dbReference type="Gene3D" id="3.30.360.10">
    <property type="entry name" value="Dihydrodipicolinate Reductase, domain 2"/>
    <property type="match status" value="1"/>
</dbReference>
<dbReference type="GO" id="GO:0004345">
    <property type="term" value="F:glucose-6-phosphate dehydrogenase activity"/>
    <property type="evidence" value="ECO:0007669"/>
    <property type="project" value="UniProtKB-UniRule"/>
</dbReference>
<evidence type="ECO:0000256" key="5">
    <source>
        <dbReference type="ARBA" id="ARBA00023277"/>
    </source>
</evidence>
<dbReference type="GO" id="GO:0005829">
    <property type="term" value="C:cytosol"/>
    <property type="evidence" value="ECO:0007669"/>
    <property type="project" value="TreeGrafter"/>
</dbReference>
<comment type="pathway">
    <text evidence="1 6">Carbohydrate degradation; pentose phosphate pathway; D-ribulose 5-phosphate from D-glucose 6-phosphate (oxidative stage): step 1/3.</text>
</comment>
<dbReference type="OrthoDB" id="9802739at2"/>
<dbReference type="PRINTS" id="PR00079">
    <property type="entry name" value="G6PDHDRGNASE"/>
</dbReference>
<evidence type="ECO:0000259" key="7">
    <source>
        <dbReference type="Pfam" id="PF00479"/>
    </source>
</evidence>
<reference evidence="9 10" key="1">
    <citation type="journal article" date="2016" name="Int. J. Syst. Evol. Microbiol.">
        <title>Acidipila dinghuensis sp. nov., an acidobacterium isolated from forest soil.</title>
        <authorList>
            <person name="Jiang Y.W."/>
            <person name="Wang J."/>
            <person name="Chen M.H."/>
            <person name="Lv Y.Y."/>
            <person name="Qiu L.H."/>
        </authorList>
    </citation>
    <scope>NUCLEOTIDE SEQUENCE [LARGE SCALE GENOMIC DNA]</scope>
    <source>
        <strain evidence="9 10">DHOF10</strain>
    </source>
</reference>
<evidence type="ECO:0000256" key="2">
    <source>
        <dbReference type="ARBA" id="ARBA00022526"/>
    </source>
</evidence>
<proteinExistence type="inferred from homology"/>
<evidence type="ECO:0000313" key="10">
    <source>
        <dbReference type="Proteomes" id="UP000290253"/>
    </source>
</evidence>
<keyword evidence="5 6" id="KW-0119">Carbohydrate metabolism</keyword>
<feature type="domain" description="Glucose-6-phosphate dehydrogenase NAD-binding" evidence="7">
    <location>
        <begin position="10"/>
        <end position="177"/>
    </location>
</feature>
<dbReference type="EC" id="1.1.1.49" evidence="6"/>
<feature type="binding site" evidence="6">
    <location>
        <position position="206"/>
    </location>
    <ligand>
        <name>substrate</name>
    </ligand>
</feature>
<keyword evidence="3 6" id="KW-0521">NADP</keyword>
<dbReference type="Proteomes" id="UP000290253">
    <property type="component" value="Unassembled WGS sequence"/>
</dbReference>
<feature type="binding site" evidence="6">
    <location>
        <position position="225"/>
    </location>
    <ligand>
        <name>substrate</name>
    </ligand>
</feature>
<dbReference type="AlphaFoldDB" id="A0A4V1NV93"/>
<dbReference type="GO" id="GO:0009051">
    <property type="term" value="P:pentose-phosphate shunt, oxidative branch"/>
    <property type="evidence" value="ECO:0007669"/>
    <property type="project" value="TreeGrafter"/>
</dbReference>
<evidence type="ECO:0000256" key="3">
    <source>
        <dbReference type="ARBA" id="ARBA00022857"/>
    </source>
</evidence>
<keyword evidence="10" id="KW-1185">Reference proteome</keyword>
<dbReference type="SUPFAM" id="SSF51735">
    <property type="entry name" value="NAD(P)-binding Rossmann-fold domains"/>
    <property type="match status" value="1"/>
</dbReference>
<comment type="similarity">
    <text evidence="6">Belongs to the glucose-6-phosphate dehydrogenase family.</text>
</comment>
<evidence type="ECO:0000256" key="4">
    <source>
        <dbReference type="ARBA" id="ARBA00023002"/>
    </source>
</evidence>
<keyword evidence="2 6" id="KW-0313">Glucose metabolism</keyword>
<feature type="binding site" evidence="6">
    <location>
        <position position="168"/>
    </location>
    <ligand>
        <name>substrate</name>
    </ligand>
</feature>
<dbReference type="Pfam" id="PF02781">
    <property type="entry name" value="G6PD_C"/>
    <property type="match status" value="1"/>
</dbReference>
<protein>
    <recommendedName>
        <fullName evidence="6">Glucose-6-phosphate 1-dehydrogenase</fullName>
        <shortName evidence="6">G6PD</shortName>
        <ecNumber evidence="6">1.1.1.49</ecNumber>
    </recommendedName>
</protein>
<feature type="binding site" evidence="6">
    <location>
        <position position="316"/>
    </location>
    <ligand>
        <name>substrate</name>
    </ligand>
</feature>
<evidence type="ECO:0000256" key="6">
    <source>
        <dbReference type="HAMAP-Rule" id="MF_00966"/>
    </source>
</evidence>
<dbReference type="PIRSF" id="PIRSF000110">
    <property type="entry name" value="G6PD"/>
    <property type="match status" value="1"/>
</dbReference>
<dbReference type="InterPro" id="IPR022674">
    <property type="entry name" value="G6P_DH_NAD-bd"/>
</dbReference>
<dbReference type="GO" id="GO:0006006">
    <property type="term" value="P:glucose metabolic process"/>
    <property type="evidence" value="ECO:0007669"/>
    <property type="project" value="UniProtKB-KW"/>
</dbReference>
<dbReference type="SUPFAM" id="SSF55347">
    <property type="entry name" value="Glyceraldehyde-3-phosphate dehydrogenase-like, C-terminal domain"/>
    <property type="match status" value="1"/>
</dbReference>
<feature type="active site" description="Proton acceptor" evidence="6">
    <location>
        <position position="230"/>
    </location>
</feature>
<dbReference type="InterPro" id="IPR022675">
    <property type="entry name" value="G6P_DH_C"/>
</dbReference>
<comment type="caution">
    <text evidence="6">Lacks conserved residue(s) required for the propagation of feature annotation.</text>
</comment>
<comment type="catalytic activity">
    <reaction evidence="6">
        <text>D-glucose 6-phosphate + NADP(+) = 6-phospho-D-glucono-1,5-lactone + NADPH + H(+)</text>
        <dbReference type="Rhea" id="RHEA:15841"/>
        <dbReference type="ChEBI" id="CHEBI:15378"/>
        <dbReference type="ChEBI" id="CHEBI:57783"/>
        <dbReference type="ChEBI" id="CHEBI:57955"/>
        <dbReference type="ChEBI" id="CHEBI:58349"/>
        <dbReference type="ChEBI" id="CHEBI:61548"/>
        <dbReference type="EC" id="1.1.1.49"/>
    </reaction>
</comment>
<comment type="caution">
    <text evidence="9">The sequence shown here is derived from an EMBL/GenBank/DDBJ whole genome shotgun (WGS) entry which is preliminary data.</text>
</comment>
<evidence type="ECO:0000259" key="8">
    <source>
        <dbReference type="Pfam" id="PF02781"/>
    </source>
</evidence>
<dbReference type="HAMAP" id="MF_00966">
    <property type="entry name" value="G6PD"/>
    <property type="match status" value="1"/>
</dbReference>
<dbReference type="Pfam" id="PF00479">
    <property type="entry name" value="G6PD_N"/>
    <property type="match status" value="1"/>
</dbReference>
<comment type="function">
    <text evidence="6">Catalyzes the oxidation of glucose 6-phosphate to 6-phosphogluconolactone.</text>
</comment>
<gene>
    <name evidence="6 9" type="primary">zwf</name>
    <name evidence="9" type="ORF">ESZ00_10065</name>
</gene>
<keyword evidence="4 6" id="KW-0560">Oxidoreductase</keyword>
<dbReference type="InterPro" id="IPR036291">
    <property type="entry name" value="NAD(P)-bd_dom_sf"/>
</dbReference>
<sequence>MDQPQSDALVFFGATGDLAYKQIFPSLQRLAKRGKLKGPVIGVAKAGWNLDQLKARAKDSVEKHGGLDPEGFADLSSRLRYVDGDYADISTFQKVRKELGNAQHPLHYLAIPPSLFIEVIRKLKDSGSAEGARVVVEKPFGNDQQSAYALNRSIHEIFPEPNIFRIDHYLGKNAVQNLIYFRFSNAFLDPVWNRQYIESVQITMAEQFGIQGRGSFYDGVGALRDVVQNHLMQLLSNIAMEPPPCPDVEALRDERVKVLKSVQSIRREDVVLGQFEGYHDEPGVKPGSQVETFAALKVMINSWRWRDVPFFIRTGKNLPITATEVVAKFRQTPPVFSESVPPQNYVRFRLSPEPLIAIGGSVKEAGDRLRGCMVELSANQGCGTANLLAYEELLQDAMQGNQTWFAREDYVSESWRIIDPIFAAHGDPLPYKVGTWGPEAAASLTQGYGGWVDPK</sequence>
<dbReference type="GO" id="GO:0050661">
    <property type="term" value="F:NADP binding"/>
    <property type="evidence" value="ECO:0007669"/>
    <property type="project" value="UniProtKB-UniRule"/>
</dbReference>
<dbReference type="EMBL" id="SDMK01000002">
    <property type="protein sequence ID" value="RXS94970.1"/>
    <property type="molecule type" value="Genomic_DNA"/>
</dbReference>
<feature type="domain" description="Glucose-6-phosphate dehydrogenase C-terminal" evidence="8">
    <location>
        <begin position="180"/>
        <end position="448"/>
    </location>
</feature>
<organism evidence="9 10">
    <name type="scientific">Silvibacterium dinghuense</name>
    <dbReference type="NCBI Taxonomy" id="1560006"/>
    <lineage>
        <taxon>Bacteria</taxon>
        <taxon>Pseudomonadati</taxon>
        <taxon>Acidobacteriota</taxon>
        <taxon>Terriglobia</taxon>
        <taxon>Terriglobales</taxon>
        <taxon>Acidobacteriaceae</taxon>
        <taxon>Silvibacterium</taxon>
    </lineage>
</organism>